<dbReference type="AlphaFoldDB" id="A0A1M5K763"/>
<feature type="domain" description="TonB-dependent receptor-like beta-barrel" evidence="11">
    <location>
        <begin position="334"/>
        <end position="812"/>
    </location>
</feature>
<evidence type="ECO:0000256" key="2">
    <source>
        <dbReference type="ARBA" id="ARBA00022448"/>
    </source>
</evidence>
<dbReference type="Proteomes" id="UP000199758">
    <property type="component" value="Unassembled WGS sequence"/>
</dbReference>
<dbReference type="EMBL" id="FQWZ01000001">
    <property type="protein sequence ID" value="SHG48604.1"/>
    <property type="molecule type" value="Genomic_DNA"/>
</dbReference>
<evidence type="ECO:0000256" key="5">
    <source>
        <dbReference type="ARBA" id="ARBA00023077"/>
    </source>
</evidence>
<keyword evidence="3 8" id="KW-1134">Transmembrane beta strand</keyword>
<keyword evidence="5 9" id="KW-0798">TonB box</keyword>
<comment type="similarity">
    <text evidence="8 9">Belongs to the TonB-dependent receptor family.</text>
</comment>
<evidence type="ECO:0000313" key="14">
    <source>
        <dbReference type="Proteomes" id="UP000199758"/>
    </source>
</evidence>
<evidence type="ECO:0000256" key="4">
    <source>
        <dbReference type="ARBA" id="ARBA00022692"/>
    </source>
</evidence>
<dbReference type="InterPro" id="IPR036942">
    <property type="entry name" value="Beta-barrel_TonB_sf"/>
</dbReference>
<dbReference type="Gene3D" id="2.40.170.20">
    <property type="entry name" value="TonB-dependent receptor, beta-barrel domain"/>
    <property type="match status" value="1"/>
</dbReference>
<keyword evidence="14" id="KW-1185">Reference proteome</keyword>
<name>A0A1M5K763_9GAMM</name>
<comment type="subcellular location">
    <subcellularLocation>
        <location evidence="1 8">Cell outer membrane</location>
        <topology evidence="1 8">Multi-pass membrane protein</topology>
    </subcellularLocation>
</comment>
<evidence type="ECO:0000256" key="1">
    <source>
        <dbReference type="ARBA" id="ARBA00004571"/>
    </source>
</evidence>
<evidence type="ECO:0000259" key="11">
    <source>
        <dbReference type="Pfam" id="PF00593"/>
    </source>
</evidence>
<evidence type="ECO:0000313" key="13">
    <source>
        <dbReference type="EMBL" id="SHG48604.1"/>
    </source>
</evidence>
<dbReference type="PANTHER" id="PTHR47234">
    <property type="match status" value="1"/>
</dbReference>
<dbReference type="InterPro" id="IPR037066">
    <property type="entry name" value="Plug_dom_sf"/>
</dbReference>
<dbReference type="Gene3D" id="2.170.130.10">
    <property type="entry name" value="TonB-dependent receptor, plug domain"/>
    <property type="match status" value="1"/>
</dbReference>
<evidence type="ECO:0000259" key="12">
    <source>
        <dbReference type="Pfam" id="PF07715"/>
    </source>
</evidence>
<proteinExistence type="inferred from homology"/>
<evidence type="ECO:0000256" key="6">
    <source>
        <dbReference type="ARBA" id="ARBA00023136"/>
    </source>
</evidence>
<evidence type="ECO:0000256" key="10">
    <source>
        <dbReference type="SAM" id="MobiDB-lite"/>
    </source>
</evidence>
<dbReference type="Pfam" id="PF00593">
    <property type="entry name" value="TonB_dep_Rec_b-barrel"/>
    <property type="match status" value="1"/>
</dbReference>
<protein>
    <submittedName>
        <fullName evidence="13">Iron complex outermembrane recepter protein</fullName>
    </submittedName>
</protein>
<keyword evidence="7 8" id="KW-0998">Cell outer membrane</keyword>
<evidence type="ECO:0000256" key="9">
    <source>
        <dbReference type="RuleBase" id="RU003357"/>
    </source>
</evidence>
<keyword evidence="4 8" id="KW-0812">Transmembrane</keyword>
<dbReference type="PROSITE" id="PS52016">
    <property type="entry name" value="TONB_DEPENDENT_REC_3"/>
    <property type="match status" value="1"/>
</dbReference>
<organism evidence="13 14">
    <name type="scientific">Hydrocarboniphaga daqingensis</name>
    <dbReference type="NCBI Taxonomy" id="490188"/>
    <lineage>
        <taxon>Bacteria</taxon>
        <taxon>Pseudomonadati</taxon>
        <taxon>Pseudomonadota</taxon>
        <taxon>Gammaproteobacteria</taxon>
        <taxon>Nevskiales</taxon>
        <taxon>Nevskiaceae</taxon>
        <taxon>Hydrocarboniphaga</taxon>
    </lineage>
</organism>
<dbReference type="GO" id="GO:0009279">
    <property type="term" value="C:cell outer membrane"/>
    <property type="evidence" value="ECO:0007669"/>
    <property type="project" value="UniProtKB-SubCell"/>
</dbReference>
<keyword evidence="2 8" id="KW-0813">Transport</keyword>
<evidence type="ECO:0000256" key="8">
    <source>
        <dbReference type="PROSITE-ProRule" id="PRU01360"/>
    </source>
</evidence>
<dbReference type="SUPFAM" id="SSF56935">
    <property type="entry name" value="Porins"/>
    <property type="match status" value="1"/>
</dbReference>
<feature type="domain" description="TonB-dependent receptor plug" evidence="12">
    <location>
        <begin position="81"/>
        <end position="200"/>
    </location>
</feature>
<dbReference type="Pfam" id="PF07715">
    <property type="entry name" value="Plug"/>
    <property type="match status" value="1"/>
</dbReference>
<dbReference type="PANTHER" id="PTHR47234:SF3">
    <property type="entry name" value="SECRETIN_TONB SHORT N-TERMINAL DOMAIN-CONTAINING PROTEIN"/>
    <property type="match status" value="1"/>
</dbReference>
<dbReference type="InterPro" id="IPR039426">
    <property type="entry name" value="TonB-dep_rcpt-like"/>
</dbReference>
<keyword evidence="6 8" id="KW-0472">Membrane</keyword>
<accession>A0A1M5K763</accession>
<reference evidence="13 14" key="1">
    <citation type="submission" date="2016-11" db="EMBL/GenBank/DDBJ databases">
        <authorList>
            <person name="Jaros S."/>
            <person name="Januszkiewicz K."/>
            <person name="Wedrychowicz H."/>
        </authorList>
    </citation>
    <scope>NUCLEOTIDE SEQUENCE [LARGE SCALE GENOMIC DNA]</scope>
    <source>
        <strain evidence="13 14">CGMCC 1.7049</strain>
    </source>
</reference>
<evidence type="ECO:0000256" key="3">
    <source>
        <dbReference type="ARBA" id="ARBA00022452"/>
    </source>
</evidence>
<sequence length="861" mass="91164">MNVRKQKAAARVRSSGDASTWGKLKAMSCVPLVVGAELALMSSGAIAADAELQVAAADTQVASLEEIIVTGTRRSGGLQASESPAPIQVIGAEALSETSRPDLISSIAQIVPSFTAQAFGGDMANQTLSAKLRGLSPNHALVLINGKRRHTTANLAVLGGPFQGGAAADLNFIPAASIARIEVLTDGAAAQYGTDAIAGVINIILKSGYEGGSVDSNYGKYFDGGGDSISHSGNIGFGSGPEAFANLTVEVRNKQRSNRGGADPRVAAVNSTTPYPNSNVTLVRGYPFLNKIVGDPEIKTVVSMLNAGYKLGSVDLYGTASVGTKKANSFQNYRMPNRASFTKVTTDSDGDTTTEKVYPYPFGFSPREAIDETDMGFTGGARGTAGEWNWDLATTWGRDEVDIATIDSINTDLYADTGASPTSFDSGAYIASQLTTNFDVSREYNVGMAGPMNLALGAEKRYETYELEQGDPASTYKSGASSFPGVQPGDAGRHSRHNVGVYADVALTPIDKMLVDAAIRFEDYSDFGNTTIGKLTSRYDFTPNFALRGTVSTGFRAPTLAESYYTATNVGPSSAFVQLAPNAPAASLLGLGDGLKPEKSTNLSLGVVMHPTDMLTVTVDAYQIEVRDRVVGSGSLFSQFVGDTKEDGTAISAAIAANGNVLDPTVTTRGINLFANGLTTRTRGVDVVMTLPQTYDFGRVDYSLSGNVNKTKVTKVNASPAELGSQPLYDKTAIADLETASPQYRVNFVASWSRDIYSVTLRETLFGKSSAQELGNDGTYYETKVDPAFITDLEVSVKPTPSITLSLGANNLFNVYPDKKRADLLKTYTDTLDTSAVTLYPTYSPFGFNGGYYYGKVSYSF</sequence>
<feature type="region of interest" description="Disordered" evidence="10">
    <location>
        <begin position="469"/>
        <end position="494"/>
    </location>
</feature>
<dbReference type="InterPro" id="IPR000531">
    <property type="entry name" value="Beta-barrel_TonB"/>
</dbReference>
<evidence type="ECO:0000256" key="7">
    <source>
        <dbReference type="ARBA" id="ARBA00023237"/>
    </source>
</evidence>
<dbReference type="InterPro" id="IPR012910">
    <property type="entry name" value="Plug_dom"/>
</dbReference>
<gene>
    <name evidence="13" type="ORF">SAMN04488068_0395</name>
</gene>
<dbReference type="STRING" id="490188.SAMN04488068_0395"/>